<dbReference type="Pfam" id="PF00107">
    <property type="entry name" value="ADH_zinc_N"/>
    <property type="match status" value="1"/>
</dbReference>
<dbReference type="GO" id="GO:0008270">
    <property type="term" value="F:zinc ion binding"/>
    <property type="evidence" value="ECO:0007669"/>
    <property type="project" value="InterPro"/>
</dbReference>
<evidence type="ECO:0000256" key="4">
    <source>
        <dbReference type="ARBA" id="ARBA00023002"/>
    </source>
</evidence>
<sequence length="348" mass="36156">MKALCYHGEKDIRCDQVKDAAPMGVTGAVVKMTACGICGSDLHIYHGHGFTPDLGFCVGHEAVGEIAEVGSGVKSLKVGDRVMVSAAVNFGSCGKCPACFAGLAAQCPQRTISCYGLGHALPGCQSEGIAVPNADSNALRIPDGITDDQALMLTDNLPTAYMGCLNADIGPGKTVAIVGLGPIGLLAIECAFALGAAKVFAIDLVESRRARAQQLGAIPVDPTDPVAFVREATSGAMVQCSVEAVGSDATIQLAIALAGQGASISVFGVNQNQAFKYPLWTAFNKTLTFRVAGCFVQTMWPQLIPLVAGGRLKPERVITHRMTLDQGADAYRIFDGKLDGALKMVLAA</sequence>
<dbReference type="InterPro" id="IPR002328">
    <property type="entry name" value="ADH_Zn_CS"/>
</dbReference>
<dbReference type="Proteomes" id="UP000284605">
    <property type="component" value="Unassembled WGS sequence"/>
</dbReference>
<dbReference type="Gene3D" id="3.90.180.10">
    <property type="entry name" value="Medium-chain alcohol dehydrogenases, catalytic domain"/>
    <property type="match status" value="1"/>
</dbReference>
<keyword evidence="9" id="KW-1185">Reference proteome</keyword>
<protein>
    <submittedName>
        <fullName evidence="8">Alcohol dehydrogenase</fullName>
    </submittedName>
</protein>
<evidence type="ECO:0000259" key="7">
    <source>
        <dbReference type="Pfam" id="PF08240"/>
    </source>
</evidence>
<evidence type="ECO:0000256" key="5">
    <source>
        <dbReference type="RuleBase" id="RU361277"/>
    </source>
</evidence>
<dbReference type="SUPFAM" id="SSF51735">
    <property type="entry name" value="NAD(P)-binding Rossmann-fold domains"/>
    <property type="match status" value="1"/>
</dbReference>
<dbReference type="AlphaFoldDB" id="A0A418W8D6"/>
<reference evidence="8 9" key="1">
    <citation type="submission" date="2018-09" db="EMBL/GenBank/DDBJ databases">
        <authorList>
            <person name="Zhu H."/>
        </authorList>
    </citation>
    <scope>NUCLEOTIDE SEQUENCE [LARGE SCALE GENOMIC DNA]</scope>
    <source>
        <strain evidence="8 9">K1W22B-8</strain>
    </source>
</reference>
<comment type="cofactor">
    <cofactor evidence="1 5">
        <name>Zn(2+)</name>
        <dbReference type="ChEBI" id="CHEBI:29105"/>
    </cofactor>
</comment>
<evidence type="ECO:0000256" key="3">
    <source>
        <dbReference type="ARBA" id="ARBA00022833"/>
    </source>
</evidence>
<dbReference type="EMBL" id="QYUK01000011">
    <property type="protein sequence ID" value="RJF86256.1"/>
    <property type="molecule type" value="Genomic_DNA"/>
</dbReference>
<gene>
    <name evidence="8" type="ORF">D3874_03745</name>
</gene>
<dbReference type="InterPro" id="IPR013154">
    <property type="entry name" value="ADH-like_N"/>
</dbReference>
<dbReference type="InterPro" id="IPR011032">
    <property type="entry name" value="GroES-like_sf"/>
</dbReference>
<feature type="domain" description="Alcohol dehydrogenase-like C-terminal" evidence="6">
    <location>
        <begin position="182"/>
        <end position="308"/>
    </location>
</feature>
<name>A0A418W8D6_9PROT</name>
<dbReference type="RefSeq" id="WP_119776735.1">
    <property type="nucleotide sequence ID" value="NZ_QYUK01000011.1"/>
</dbReference>
<evidence type="ECO:0000313" key="8">
    <source>
        <dbReference type="EMBL" id="RJF86256.1"/>
    </source>
</evidence>
<dbReference type="CDD" id="cd08284">
    <property type="entry name" value="FDH_like_2"/>
    <property type="match status" value="1"/>
</dbReference>
<comment type="similarity">
    <text evidence="5">Belongs to the zinc-containing alcohol dehydrogenase family.</text>
</comment>
<dbReference type="PANTHER" id="PTHR42813:SF2">
    <property type="entry name" value="DEHYDROGENASE, ZINC-CONTAINING, PUTATIVE (AFU_ORTHOLOGUE AFUA_2G02810)-RELATED"/>
    <property type="match status" value="1"/>
</dbReference>
<comment type="caution">
    <text evidence="8">The sequence shown here is derived from an EMBL/GenBank/DDBJ whole genome shotgun (WGS) entry which is preliminary data.</text>
</comment>
<dbReference type="Gene3D" id="3.40.50.720">
    <property type="entry name" value="NAD(P)-binding Rossmann-like Domain"/>
    <property type="match status" value="1"/>
</dbReference>
<dbReference type="GO" id="GO:0016491">
    <property type="term" value="F:oxidoreductase activity"/>
    <property type="evidence" value="ECO:0007669"/>
    <property type="project" value="UniProtKB-KW"/>
</dbReference>
<evidence type="ECO:0000313" key="9">
    <source>
        <dbReference type="Proteomes" id="UP000284605"/>
    </source>
</evidence>
<organism evidence="8 9">
    <name type="scientific">Oleomonas cavernae</name>
    <dbReference type="NCBI Taxonomy" id="2320859"/>
    <lineage>
        <taxon>Bacteria</taxon>
        <taxon>Pseudomonadati</taxon>
        <taxon>Pseudomonadota</taxon>
        <taxon>Alphaproteobacteria</taxon>
        <taxon>Acetobacterales</taxon>
        <taxon>Acetobacteraceae</taxon>
        <taxon>Oleomonas</taxon>
    </lineage>
</organism>
<dbReference type="InterPro" id="IPR013149">
    <property type="entry name" value="ADH-like_C"/>
</dbReference>
<accession>A0A418W8D6</accession>
<feature type="domain" description="Alcohol dehydrogenase-like N-terminal" evidence="7">
    <location>
        <begin position="28"/>
        <end position="142"/>
    </location>
</feature>
<evidence type="ECO:0000256" key="1">
    <source>
        <dbReference type="ARBA" id="ARBA00001947"/>
    </source>
</evidence>
<dbReference type="Pfam" id="PF08240">
    <property type="entry name" value="ADH_N"/>
    <property type="match status" value="1"/>
</dbReference>
<evidence type="ECO:0000259" key="6">
    <source>
        <dbReference type="Pfam" id="PF00107"/>
    </source>
</evidence>
<proteinExistence type="inferred from homology"/>
<dbReference type="InterPro" id="IPR036291">
    <property type="entry name" value="NAD(P)-bd_dom_sf"/>
</dbReference>
<dbReference type="PANTHER" id="PTHR42813">
    <property type="entry name" value="ZINC-TYPE ALCOHOL DEHYDROGENASE-LIKE"/>
    <property type="match status" value="1"/>
</dbReference>
<keyword evidence="4" id="KW-0560">Oxidoreductase</keyword>
<dbReference type="SUPFAM" id="SSF50129">
    <property type="entry name" value="GroES-like"/>
    <property type="match status" value="1"/>
</dbReference>
<keyword evidence="3 5" id="KW-0862">Zinc</keyword>
<dbReference type="OrthoDB" id="9773078at2"/>
<dbReference type="PROSITE" id="PS00059">
    <property type="entry name" value="ADH_ZINC"/>
    <property type="match status" value="1"/>
</dbReference>
<keyword evidence="2 5" id="KW-0479">Metal-binding</keyword>
<evidence type="ECO:0000256" key="2">
    <source>
        <dbReference type="ARBA" id="ARBA00022723"/>
    </source>
</evidence>